<accession>A0AAV3QS88</accession>
<protein>
    <recommendedName>
        <fullName evidence="2">GAG-pre-integrase domain-containing protein</fullName>
    </recommendedName>
</protein>
<feature type="region of interest" description="Disordered" evidence="1">
    <location>
        <begin position="101"/>
        <end position="120"/>
    </location>
</feature>
<evidence type="ECO:0000313" key="4">
    <source>
        <dbReference type="Proteomes" id="UP001454036"/>
    </source>
</evidence>
<comment type="caution">
    <text evidence="3">The sequence shown here is derived from an EMBL/GenBank/DDBJ whole genome shotgun (WGS) entry which is preliminary data.</text>
</comment>
<dbReference type="EMBL" id="BAABME010005890">
    <property type="protein sequence ID" value="GAA0166889.1"/>
    <property type="molecule type" value="Genomic_DNA"/>
</dbReference>
<keyword evidence="4" id="KW-1185">Reference proteome</keyword>
<feature type="domain" description="GAG-pre-integrase" evidence="2">
    <location>
        <begin position="362"/>
        <end position="406"/>
    </location>
</feature>
<evidence type="ECO:0000256" key="1">
    <source>
        <dbReference type="SAM" id="MobiDB-lite"/>
    </source>
</evidence>
<organism evidence="3 4">
    <name type="scientific">Lithospermum erythrorhizon</name>
    <name type="common">Purple gromwell</name>
    <name type="synonym">Lithospermum officinale var. erythrorhizon</name>
    <dbReference type="NCBI Taxonomy" id="34254"/>
    <lineage>
        <taxon>Eukaryota</taxon>
        <taxon>Viridiplantae</taxon>
        <taxon>Streptophyta</taxon>
        <taxon>Embryophyta</taxon>
        <taxon>Tracheophyta</taxon>
        <taxon>Spermatophyta</taxon>
        <taxon>Magnoliopsida</taxon>
        <taxon>eudicotyledons</taxon>
        <taxon>Gunneridae</taxon>
        <taxon>Pentapetalae</taxon>
        <taxon>asterids</taxon>
        <taxon>lamiids</taxon>
        <taxon>Boraginales</taxon>
        <taxon>Boraginaceae</taxon>
        <taxon>Boraginoideae</taxon>
        <taxon>Lithospermeae</taxon>
        <taxon>Lithospermum</taxon>
    </lineage>
</organism>
<evidence type="ECO:0000259" key="2">
    <source>
        <dbReference type="Pfam" id="PF13976"/>
    </source>
</evidence>
<sequence>MSNEKLVRKFFRTLLKKFAHKVTAIEEAQDLTTMRVDELMGNLTTFEMSLDDGESSKKKGIALKASSKDVDDEDLVETMNVLAKNFNKSLMRFNKKPYGGTSYPNANDKGNNRWKKPVKQDEDEIAEEELIEEYKLLYIKWTELTMIYKKVETKKGKLKKEKEKLTQIVLDNDDEINNLNAQLKAHNKVIGKDVGDSMGIGYERGKFNNLKGEVKFVPASGNQQSATARDRATRSYRKRINRICYITIQLVLSQWVFKTHDRKRKCISQRFKHSKEIMSHLNMEAKKKIIEKGQLSVNGLPHLDDVLMVERLTGNLISISQLCDDGMKVFSNRDGCTVNNRSDQTITKGVRSTDNYYIWNSVNALVSRKSEDVELWNKKLGHTNYRNIKKLISKEALRGLPVLGSRTECVENVKLENRSRVVTKSYNRW</sequence>
<proteinExistence type="predicted"/>
<reference evidence="3 4" key="1">
    <citation type="submission" date="2024-01" db="EMBL/GenBank/DDBJ databases">
        <title>The complete chloroplast genome sequence of Lithospermum erythrorhizon: insights into the phylogenetic relationship among Boraginaceae species and the maternal lineages of purple gromwells.</title>
        <authorList>
            <person name="Okada T."/>
            <person name="Watanabe K."/>
        </authorList>
    </citation>
    <scope>NUCLEOTIDE SEQUENCE [LARGE SCALE GENOMIC DNA]</scope>
</reference>
<gene>
    <name evidence="3" type="ORF">LIER_21948</name>
</gene>
<dbReference type="InterPro" id="IPR025724">
    <property type="entry name" value="GAG-pre-integrase_dom"/>
</dbReference>
<dbReference type="Pfam" id="PF13976">
    <property type="entry name" value="gag_pre-integrs"/>
    <property type="match status" value="1"/>
</dbReference>
<dbReference type="AlphaFoldDB" id="A0AAV3QS88"/>
<name>A0AAV3QS88_LITER</name>
<evidence type="ECO:0000313" key="3">
    <source>
        <dbReference type="EMBL" id="GAA0166889.1"/>
    </source>
</evidence>
<dbReference type="Proteomes" id="UP001454036">
    <property type="component" value="Unassembled WGS sequence"/>
</dbReference>